<dbReference type="AlphaFoldDB" id="A0A3E2HQY7"/>
<dbReference type="PANTHER" id="PTHR10039">
    <property type="entry name" value="AMELOGENIN"/>
    <property type="match status" value="1"/>
</dbReference>
<keyword evidence="6" id="KW-1185">Reference proteome</keyword>
<dbReference type="Proteomes" id="UP000258309">
    <property type="component" value="Unassembled WGS sequence"/>
</dbReference>
<comment type="caution">
    <text evidence="5">The sequence shown here is derived from an EMBL/GenBank/DDBJ whole genome shotgun (WGS) entry which is preliminary data.</text>
</comment>
<dbReference type="InterPro" id="IPR056884">
    <property type="entry name" value="NPHP3-like_N"/>
</dbReference>
<accession>A0A3E2HQY7</accession>
<dbReference type="Gene3D" id="1.25.40.20">
    <property type="entry name" value="Ankyrin repeat-containing domain"/>
    <property type="match status" value="1"/>
</dbReference>
<dbReference type="Pfam" id="PF13606">
    <property type="entry name" value="Ank_3"/>
    <property type="match status" value="1"/>
</dbReference>
<dbReference type="STRING" id="5539.A0A3E2HQY7"/>
<feature type="non-terminal residue" evidence="5">
    <location>
        <position position="530"/>
    </location>
</feature>
<organism evidence="5 6">
    <name type="scientific">Scytalidium lignicola</name>
    <name type="common">Hyphomycete</name>
    <dbReference type="NCBI Taxonomy" id="5539"/>
    <lineage>
        <taxon>Eukaryota</taxon>
        <taxon>Fungi</taxon>
        <taxon>Dikarya</taxon>
        <taxon>Ascomycota</taxon>
        <taxon>Pezizomycotina</taxon>
        <taxon>Leotiomycetes</taxon>
        <taxon>Leotiomycetes incertae sedis</taxon>
        <taxon>Scytalidium</taxon>
    </lineage>
</organism>
<evidence type="ECO:0000259" key="4">
    <source>
        <dbReference type="Pfam" id="PF24883"/>
    </source>
</evidence>
<gene>
    <name evidence="5" type="ORF">B7463_g564</name>
</gene>
<keyword evidence="2" id="KW-0040">ANK repeat</keyword>
<name>A0A3E2HQY7_SCYLI</name>
<dbReference type="PROSITE" id="PS50297">
    <property type="entry name" value="ANK_REP_REGION"/>
    <property type="match status" value="1"/>
</dbReference>
<dbReference type="InterPro" id="IPR036770">
    <property type="entry name" value="Ankyrin_rpt-contain_sf"/>
</dbReference>
<dbReference type="Pfam" id="PF24883">
    <property type="entry name" value="NPHP3_N"/>
    <property type="match status" value="1"/>
</dbReference>
<feature type="repeat" description="ANK" evidence="2">
    <location>
        <begin position="455"/>
        <end position="487"/>
    </location>
</feature>
<dbReference type="Pfam" id="PF22939">
    <property type="entry name" value="WHD_GPIID"/>
    <property type="match status" value="1"/>
</dbReference>
<reference evidence="5 6" key="1">
    <citation type="submission" date="2018-05" db="EMBL/GenBank/DDBJ databases">
        <title>Draft genome sequence of Scytalidium lignicola DSM 105466, a ubiquitous saprotrophic fungus.</title>
        <authorList>
            <person name="Buettner E."/>
            <person name="Gebauer A.M."/>
            <person name="Hofrichter M."/>
            <person name="Liers C."/>
            <person name="Kellner H."/>
        </authorList>
    </citation>
    <scope>NUCLEOTIDE SEQUENCE [LARGE SCALE GENOMIC DNA]</scope>
    <source>
        <strain evidence="5 6">DSM 105466</strain>
    </source>
</reference>
<sequence length="530" mass="60829">MLTIFLAEELERTAKDSKDILFIQYFCDNKDEKRNSAVAIIRGMIFQLLQLRPKLIDHILPSFKIQNKSLFTASSFETLWRIFETMLRDPVVGIVYCILDGLDGCDEASLVVLLKKFKALFSTGLNVDKEVNDDIHRFIGDKINELSIHRQYPEPLRVHVEKVFQDRAQGTFLWIGIAAQELKKYKATEVEKALDLLPAGLDELILLWVVMAIRPLTLSELSVAIDVKPVIGFSRDEVIRDQVSYCGYFLTIKEDEGEVGLIHQSAKDYLLRKTRDSNDVLESFRIKEYAGNLEIARICFDYLQNGALKNEKVYHEDTAHLKAFPFLSYAVLHWHEHARSLACSEDIFDLSLPFYQKMSRIRESWLKTYWAMKRLGDLPKSFTLLRLASCFGILPLAENIFLKKGFINKIKRFFYVNQKDSNGMTALMWAAKGGHEAVVQLLLESGADIKAKDRFKGTALIKAAQYKHEAVVRLLLENNADTEAEDRYERTVLIEAAKRGHKVIMQMLLKNRANIEAKHRYGGIVLIKVT</sequence>
<proteinExistence type="predicted"/>
<feature type="domain" description="Nephrocystin 3-like N-terminal" evidence="4">
    <location>
        <begin position="2"/>
        <end position="121"/>
    </location>
</feature>
<evidence type="ECO:0000256" key="2">
    <source>
        <dbReference type="PROSITE-ProRule" id="PRU00023"/>
    </source>
</evidence>
<dbReference type="InterPro" id="IPR002110">
    <property type="entry name" value="Ankyrin_rpt"/>
</dbReference>
<dbReference type="SMART" id="SM00248">
    <property type="entry name" value="ANK"/>
    <property type="match status" value="3"/>
</dbReference>
<evidence type="ECO:0000313" key="5">
    <source>
        <dbReference type="EMBL" id="RFU35773.1"/>
    </source>
</evidence>
<dbReference type="InterPro" id="IPR054471">
    <property type="entry name" value="GPIID_WHD"/>
</dbReference>
<evidence type="ECO:0000313" key="6">
    <source>
        <dbReference type="Proteomes" id="UP000258309"/>
    </source>
</evidence>
<dbReference type="Pfam" id="PF12796">
    <property type="entry name" value="Ank_2"/>
    <property type="match status" value="1"/>
</dbReference>
<protein>
    <submittedName>
        <fullName evidence="5">Uncharacterized protein</fullName>
    </submittedName>
</protein>
<feature type="domain" description="GPI inositol-deacylase winged helix" evidence="3">
    <location>
        <begin position="204"/>
        <end position="278"/>
    </location>
</feature>
<dbReference type="PROSITE" id="PS50088">
    <property type="entry name" value="ANK_REPEAT"/>
    <property type="match status" value="2"/>
</dbReference>
<feature type="repeat" description="ANK" evidence="2">
    <location>
        <begin position="422"/>
        <end position="454"/>
    </location>
</feature>
<keyword evidence="1" id="KW-0677">Repeat</keyword>
<dbReference type="EMBL" id="NCSJ02000005">
    <property type="protein sequence ID" value="RFU35773.1"/>
    <property type="molecule type" value="Genomic_DNA"/>
</dbReference>
<dbReference type="PANTHER" id="PTHR10039:SF14">
    <property type="entry name" value="NACHT DOMAIN-CONTAINING PROTEIN"/>
    <property type="match status" value="1"/>
</dbReference>
<evidence type="ECO:0000259" key="3">
    <source>
        <dbReference type="Pfam" id="PF22939"/>
    </source>
</evidence>
<evidence type="ECO:0000256" key="1">
    <source>
        <dbReference type="ARBA" id="ARBA00022737"/>
    </source>
</evidence>
<dbReference type="SUPFAM" id="SSF48403">
    <property type="entry name" value="Ankyrin repeat"/>
    <property type="match status" value="1"/>
</dbReference>
<dbReference type="OMA" id="ANEDACR"/>
<feature type="non-terminal residue" evidence="5">
    <location>
        <position position="1"/>
    </location>
</feature>
<dbReference type="OrthoDB" id="674604at2759"/>